<dbReference type="CDD" id="cd00431">
    <property type="entry name" value="cysteine_hydrolases"/>
    <property type="match status" value="1"/>
</dbReference>
<dbReference type="InterPro" id="IPR000868">
    <property type="entry name" value="Isochorismatase-like_dom"/>
</dbReference>
<dbReference type="GO" id="GO:0016787">
    <property type="term" value="F:hydrolase activity"/>
    <property type="evidence" value="ECO:0007669"/>
    <property type="project" value="UniProtKB-KW"/>
</dbReference>
<accession>A0A2W5NAW5</accession>
<dbReference type="AlphaFoldDB" id="A0A2W5NAW5"/>
<sequence>MELTSAPAALLIIDMINRFDFPGAEVLEPRAKIIVPSIEALIQQFDACDYPIVYVNDNFSDWHSDRSALIDRALERENPIAEKLRPRKRDYFILKPQFSGFYATNLPVLLPQLGVTRLVLTGVAADICILFTAADAHMRDYALWVPSNAIAGEDDSRQKWALEIMKGSMDARTEPTTDMALSDWVPVGPDS</sequence>
<dbReference type="Pfam" id="PF00857">
    <property type="entry name" value="Isochorismatase"/>
    <property type="match status" value="1"/>
</dbReference>
<keyword evidence="1 3" id="KW-0378">Hydrolase</keyword>
<dbReference type="PANTHER" id="PTHR43540">
    <property type="entry name" value="PEROXYUREIDOACRYLATE/UREIDOACRYLATE AMIDOHYDROLASE-RELATED"/>
    <property type="match status" value="1"/>
</dbReference>
<dbReference type="Gene3D" id="3.40.50.850">
    <property type="entry name" value="Isochorismatase-like"/>
    <property type="match status" value="1"/>
</dbReference>
<dbReference type="EMBL" id="QFPX01000034">
    <property type="protein sequence ID" value="PZQ50651.1"/>
    <property type="molecule type" value="Genomic_DNA"/>
</dbReference>
<evidence type="ECO:0000256" key="1">
    <source>
        <dbReference type="ARBA" id="ARBA00022801"/>
    </source>
</evidence>
<dbReference type="InterPro" id="IPR050272">
    <property type="entry name" value="Isochorismatase-like_hydrls"/>
</dbReference>
<gene>
    <name evidence="3" type="ORF">DI555_22485</name>
</gene>
<feature type="domain" description="Isochorismatase-like" evidence="2">
    <location>
        <begin position="8"/>
        <end position="167"/>
    </location>
</feature>
<dbReference type="InterPro" id="IPR036380">
    <property type="entry name" value="Isochorismatase-like_sf"/>
</dbReference>
<evidence type="ECO:0000313" key="4">
    <source>
        <dbReference type="Proteomes" id="UP000249082"/>
    </source>
</evidence>
<proteinExistence type="predicted"/>
<dbReference type="SUPFAM" id="SSF52499">
    <property type="entry name" value="Isochorismatase-like hydrolases"/>
    <property type="match status" value="1"/>
</dbReference>
<evidence type="ECO:0000313" key="3">
    <source>
        <dbReference type="EMBL" id="PZQ50651.1"/>
    </source>
</evidence>
<evidence type="ECO:0000259" key="2">
    <source>
        <dbReference type="Pfam" id="PF00857"/>
    </source>
</evidence>
<reference evidence="3 4" key="1">
    <citation type="submission" date="2017-08" db="EMBL/GenBank/DDBJ databases">
        <title>Infants hospitalized years apart are colonized by the same room-sourced microbial strains.</title>
        <authorList>
            <person name="Brooks B."/>
            <person name="Olm M.R."/>
            <person name="Firek B.A."/>
            <person name="Baker R."/>
            <person name="Thomas B.C."/>
            <person name="Morowitz M.J."/>
            <person name="Banfield J.F."/>
        </authorList>
    </citation>
    <scope>NUCLEOTIDE SEQUENCE [LARGE SCALE GENOMIC DNA]</scope>
    <source>
        <strain evidence="3">S2_005_002_R2_33</strain>
    </source>
</reference>
<dbReference type="Proteomes" id="UP000249082">
    <property type="component" value="Unassembled WGS sequence"/>
</dbReference>
<dbReference type="PANTHER" id="PTHR43540:SF6">
    <property type="entry name" value="ISOCHORISMATASE-LIKE DOMAIN-CONTAINING PROTEIN"/>
    <property type="match status" value="1"/>
</dbReference>
<protein>
    <submittedName>
        <fullName evidence="3">Cysteine hydrolase</fullName>
    </submittedName>
</protein>
<name>A0A2W5NAW5_9SPHN</name>
<organism evidence="3 4">
    <name type="scientific">Novosphingobium pentaromativorans</name>
    <dbReference type="NCBI Taxonomy" id="205844"/>
    <lineage>
        <taxon>Bacteria</taxon>
        <taxon>Pseudomonadati</taxon>
        <taxon>Pseudomonadota</taxon>
        <taxon>Alphaproteobacteria</taxon>
        <taxon>Sphingomonadales</taxon>
        <taxon>Sphingomonadaceae</taxon>
        <taxon>Novosphingobium</taxon>
    </lineage>
</organism>
<comment type="caution">
    <text evidence="3">The sequence shown here is derived from an EMBL/GenBank/DDBJ whole genome shotgun (WGS) entry which is preliminary data.</text>
</comment>